<sequence>MQIPPQDKDYCLPEYPKRSLETNQTLRTSVTVMDSVLLLALNRAPHAEEALYPGVRCQSSWEGSSKNACLEENCFRHHHLSRGCLCPVLPFHNHQQ</sequence>
<dbReference type="Proteomes" id="UP000234681">
    <property type="component" value="Chromosome 1"/>
</dbReference>
<gene>
    <name evidence="2" type="ORF">rCG_24601</name>
</gene>
<proteinExistence type="predicted"/>
<dbReference type="EMBL" id="CH473980">
    <property type="protein sequence ID" value="EDM08489.1"/>
    <property type="molecule type" value="Genomic_DNA"/>
</dbReference>
<reference evidence="3" key="3">
    <citation type="submission" date="2005-09" db="EMBL/GenBank/DDBJ databases">
        <authorList>
            <person name="Mural R.J."/>
            <person name="Li P.W."/>
            <person name="Adams M.D."/>
            <person name="Amanatides P.G."/>
            <person name="Baden-Tillson H."/>
            <person name="Barnstead M."/>
            <person name="Chin S.H."/>
            <person name="Dew I."/>
            <person name="Evans C.A."/>
            <person name="Ferriera S."/>
            <person name="Flanigan M."/>
            <person name="Fosler C."/>
            <person name="Glodek A."/>
            <person name="Gu Z."/>
            <person name="Holt R.A."/>
            <person name="Jennings D."/>
            <person name="Kraft C.L."/>
            <person name="Lu F."/>
            <person name="Nguyen T."/>
            <person name="Nusskern D.R."/>
            <person name="Pfannkoch C.M."/>
            <person name="Sitter C."/>
            <person name="Sutton G.G."/>
            <person name="Venter J.C."/>
            <person name="Wang Z."/>
            <person name="Woodage T."/>
            <person name="Zheng X.H."/>
            <person name="Zhong F."/>
        </authorList>
    </citation>
    <scope>NUCLEOTIDE SEQUENCE [LARGE SCALE GENOMIC DNA]</scope>
    <source>
        <strain evidence="1">BN</strain>
        <strain evidence="3">BN, Sprague-Dawley</strain>
    </source>
</reference>
<dbReference type="AlphaFoldDB" id="A6JBW3"/>
<reference evidence="2" key="1">
    <citation type="journal article" date="2005" name="Genome Res.">
        <title>Gene and alternative splicing annotation with AIR.</title>
        <authorList>
            <person name="Florea L."/>
            <person name="Di Francesco V."/>
            <person name="Miller J."/>
            <person name="Turner R."/>
            <person name="Yao A."/>
            <person name="Harris M."/>
            <person name="Walenz B."/>
            <person name="Mobarry C."/>
            <person name="Merkulov G.V."/>
            <person name="Charlab R."/>
            <person name="Dew I."/>
            <person name="Deng Z."/>
            <person name="Istrail S."/>
            <person name="Li P."/>
            <person name="Sutton G."/>
        </authorList>
    </citation>
    <scope>NUCLEOTIDE SEQUENCE</scope>
    <source>
        <strain evidence="2">BN</strain>
    </source>
</reference>
<name>A6JBW3_RAT</name>
<evidence type="ECO:0000313" key="1">
    <source>
        <dbReference type="EMBL" id="EDM08489.1"/>
    </source>
</evidence>
<protein>
    <submittedName>
        <fullName evidence="2">RCG24601, isoform CRA_a</fullName>
    </submittedName>
</protein>
<reference evidence="2" key="2">
    <citation type="submission" date="2005-07" db="EMBL/GenBank/DDBJ databases">
        <authorList>
            <person name="Mural R.J."/>
            <person name="Li P.W."/>
            <person name="Adams M.D."/>
            <person name="Amanatides P.G."/>
            <person name="Baden-Tillson H."/>
            <person name="Barnstead M."/>
            <person name="Chin S.H."/>
            <person name="Dew I."/>
            <person name="Evans C.A."/>
            <person name="Ferriera S."/>
            <person name="Flanigan M."/>
            <person name="Fosler C."/>
            <person name="Glodek A."/>
            <person name="Gu Z."/>
            <person name="Holt R.A."/>
            <person name="Jennings D."/>
            <person name="Kraft C.L."/>
            <person name="Lu F."/>
            <person name="Nguyen T."/>
            <person name="Nusskern D.R."/>
            <person name="Pfannkoch C.M."/>
            <person name="Sitter C."/>
            <person name="Sutton G.G."/>
            <person name="Venter J.C."/>
            <person name="Wang Z."/>
            <person name="Woodage T."/>
            <person name="Zheng X.H."/>
            <person name="Zhong F."/>
        </authorList>
    </citation>
    <scope>NUCLEOTIDE SEQUENCE</scope>
    <source>
        <strain evidence="2">BN</strain>
        <strain evidence="3">BN, Sprague-Dawley</strain>
    </source>
</reference>
<dbReference type="EMBL" id="CH473980">
    <property type="protein sequence ID" value="EDM08490.1"/>
    <property type="molecule type" value="Genomic_DNA"/>
</dbReference>
<organism evidence="2 3">
    <name type="scientific">Rattus norvegicus</name>
    <name type="common">Rat</name>
    <dbReference type="NCBI Taxonomy" id="10116"/>
    <lineage>
        <taxon>Eukaryota</taxon>
        <taxon>Metazoa</taxon>
        <taxon>Chordata</taxon>
        <taxon>Craniata</taxon>
        <taxon>Vertebrata</taxon>
        <taxon>Euteleostomi</taxon>
        <taxon>Mammalia</taxon>
        <taxon>Eutheria</taxon>
        <taxon>Euarchontoglires</taxon>
        <taxon>Glires</taxon>
        <taxon>Rodentia</taxon>
        <taxon>Myomorpha</taxon>
        <taxon>Muroidea</taxon>
        <taxon>Muridae</taxon>
        <taxon>Murinae</taxon>
        <taxon>Rattus</taxon>
    </lineage>
</organism>
<evidence type="ECO:0000313" key="2">
    <source>
        <dbReference type="EMBL" id="EDM08490.1"/>
    </source>
</evidence>
<accession>A6JBW3</accession>
<evidence type="ECO:0000313" key="3">
    <source>
        <dbReference type="Proteomes" id="UP000234681"/>
    </source>
</evidence>